<name>A0A820CX18_9BILA</name>
<feature type="compositionally biased region" description="Acidic residues" evidence="1">
    <location>
        <begin position="1"/>
        <end position="20"/>
    </location>
</feature>
<sequence length="30" mass="3544">GDNYVEEMEEELSDHDDDDYSTYNKDDADD</sequence>
<accession>A0A820CX18</accession>
<proteinExistence type="predicted"/>
<evidence type="ECO:0000313" key="3">
    <source>
        <dbReference type="Proteomes" id="UP000663823"/>
    </source>
</evidence>
<comment type="caution">
    <text evidence="2">The sequence shown here is derived from an EMBL/GenBank/DDBJ whole genome shotgun (WGS) entry which is preliminary data.</text>
</comment>
<feature type="non-terminal residue" evidence="2">
    <location>
        <position position="1"/>
    </location>
</feature>
<dbReference type="Proteomes" id="UP000663823">
    <property type="component" value="Unassembled WGS sequence"/>
</dbReference>
<gene>
    <name evidence="2" type="ORF">OTI717_LOCUS39091</name>
</gene>
<organism evidence="2 3">
    <name type="scientific">Rotaria sordida</name>
    <dbReference type="NCBI Taxonomy" id="392033"/>
    <lineage>
        <taxon>Eukaryota</taxon>
        <taxon>Metazoa</taxon>
        <taxon>Spiralia</taxon>
        <taxon>Gnathifera</taxon>
        <taxon>Rotifera</taxon>
        <taxon>Eurotatoria</taxon>
        <taxon>Bdelloidea</taxon>
        <taxon>Philodinida</taxon>
        <taxon>Philodinidae</taxon>
        <taxon>Rotaria</taxon>
    </lineage>
</organism>
<evidence type="ECO:0000313" key="2">
    <source>
        <dbReference type="EMBL" id="CAF4213698.1"/>
    </source>
</evidence>
<dbReference type="AlphaFoldDB" id="A0A820CX18"/>
<evidence type="ECO:0000256" key="1">
    <source>
        <dbReference type="SAM" id="MobiDB-lite"/>
    </source>
</evidence>
<protein>
    <submittedName>
        <fullName evidence="2">Uncharacterized protein</fullName>
    </submittedName>
</protein>
<reference evidence="2" key="1">
    <citation type="submission" date="2021-02" db="EMBL/GenBank/DDBJ databases">
        <authorList>
            <person name="Nowell W R."/>
        </authorList>
    </citation>
    <scope>NUCLEOTIDE SEQUENCE</scope>
</reference>
<dbReference type="EMBL" id="CAJOAX010023655">
    <property type="protein sequence ID" value="CAF4213698.1"/>
    <property type="molecule type" value="Genomic_DNA"/>
</dbReference>
<feature type="region of interest" description="Disordered" evidence="1">
    <location>
        <begin position="1"/>
        <end position="30"/>
    </location>
</feature>